<feature type="transmembrane region" description="Helical" evidence="1">
    <location>
        <begin position="12"/>
        <end position="34"/>
    </location>
</feature>
<accession>A0A7I7SVJ0</accession>
<keyword evidence="1" id="KW-1133">Transmembrane helix</keyword>
<proteinExistence type="predicted"/>
<evidence type="ECO:0000313" key="2">
    <source>
        <dbReference type="EMBL" id="BBY61034.1"/>
    </source>
</evidence>
<keyword evidence="1" id="KW-0472">Membrane</keyword>
<keyword evidence="1" id="KW-0812">Transmembrane</keyword>
<reference evidence="2 3" key="1">
    <citation type="journal article" date="2019" name="Emerg. Microbes Infect.">
        <title>Comprehensive subspecies identification of 175 nontuberculous mycobacteria species based on 7547 genomic profiles.</title>
        <authorList>
            <person name="Matsumoto Y."/>
            <person name="Kinjo T."/>
            <person name="Motooka D."/>
            <person name="Nabeya D."/>
            <person name="Jung N."/>
            <person name="Uechi K."/>
            <person name="Horii T."/>
            <person name="Iida T."/>
            <person name="Fujita J."/>
            <person name="Nakamura S."/>
        </authorList>
    </citation>
    <scope>NUCLEOTIDE SEQUENCE [LARGE SCALE GENOMIC DNA]</scope>
    <source>
        <strain evidence="2 3">JCM 30395</strain>
    </source>
</reference>
<keyword evidence="3" id="KW-1185">Reference proteome</keyword>
<sequence length="46" mass="5076">MLLVADFTYVKLVTGVFVYVTFVVDAHAGTIVGWEASASKHTRFVE</sequence>
<gene>
    <name evidence="2" type="ORF">MSAR_41700</name>
</gene>
<evidence type="ECO:0000313" key="3">
    <source>
        <dbReference type="Proteomes" id="UP000466445"/>
    </source>
</evidence>
<dbReference type="Proteomes" id="UP000466445">
    <property type="component" value="Chromosome"/>
</dbReference>
<name>A0A7I7SVJ0_9MYCO</name>
<dbReference type="KEGG" id="msar:MSAR_41700"/>
<organism evidence="2 3">
    <name type="scientific">Mycolicibacterium sarraceniae</name>
    <dbReference type="NCBI Taxonomy" id="1534348"/>
    <lineage>
        <taxon>Bacteria</taxon>
        <taxon>Bacillati</taxon>
        <taxon>Actinomycetota</taxon>
        <taxon>Actinomycetes</taxon>
        <taxon>Mycobacteriales</taxon>
        <taxon>Mycobacteriaceae</taxon>
        <taxon>Mycolicibacterium</taxon>
    </lineage>
</organism>
<protein>
    <recommendedName>
        <fullName evidence="4">Transposase</fullName>
    </recommendedName>
</protein>
<dbReference type="AlphaFoldDB" id="A0A7I7SVJ0"/>
<evidence type="ECO:0008006" key="4">
    <source>
        <dbReference type="Google" id="ProtNLM"/>
    </source>
</evidence>
<dbReference type="EMBL" id="AP022595">
    <property type="protein sequence ID" value="BBY61034.1"/>
    <property type="molecule type" value="Genomic_DNA"/>
</dbReference>
<evidence type="ECO:0000256" key="1">
    <source>
        <dbReference type="SAM" id="Phobius"/>
    </source>
</evidence>